<feature type="chain" id="PRO_5022774589" evidence="2">
    <location>
        <begin position="19"/>
        <end position="259"/>
    </location>
</feature>
<evidence type="ECO:0000313" key="4">
    <source>
        <dbReference type="Proteomes" id="UP000334923"/>
    </source>
</evidence>
<gene>
    <name evidence="3" type="ORF">MAMT_01068</name>
</gene>
<feature type="compositionally biased region" description="Low complexity" evidence="1">
    <location>
        <begin position="62"/>
        <end position="75"/>
    </location>
</feature>
<evidence type="ECO:0000256" key="1">
    <source>
        <dbReference type="SAM" id="MobiDB-lite"/>
    </source>
</evidence>
<evidence type="ECO:0000256" key="2">
    <source>
        <dbReference type="SAM" id="SignalP"/>
    </source>
</evidence>
<protein>
    <submittedName>
        <fullName evidence="3">Uncharacterized protein</fullName>
    </submittedName>
</protein>
<proteinExistence type="predicted"/>
<sequence>MLLCAAAIITVCPSAAQAEDPQEAALWQSASQGAVSQLQIYLRQYPGGAHATAARSALVPLQASQSSATPQASTPMQARQPARQAGWMIEVRAYHQQQQDPLTPAPYAPWVVDPAALALRPMPGPRFDLRAIGRSVRGAGAMPAVAGSAKWAVRQAGRSSIGARCRWNRTFVVSFSLRVNGNRILDRSVGQVGLPSSGEETFGATVELEPGVYDVAWTFEAQPPWATYAISDEDASLEILTGAPGEALAAPTPGEFFHQ</sequence>
<organism evidence="3 4">
    <name type="scientific">Methylacidimicrobium tartarophylax</name>
    <dbReference type="NCBI Taxonomy" id="1041768"/>
    <lineage>
        <taxon>Bacteria</taxon>
        <taxon>Pseudomonadati</taxon>
        <taxon>Verrucomicrobiota</taxon>
        <taxon>Methylacidimicrobium</taxon>
    </lineage>
</organism>
<accession>A0A5E6MB82</accession>
<dbReference type="EMBL" id="CABFVA020000065">
    <property type="protein sequence ID" value="VVM06230.1"/>
    <property type="molecule type" value="Genomic_DNA"/>
</dbReference>
<feature type="signal peptide" evidence="2">
    <location>
        <begin position="1"/>
        <end position="18"/>
    </location>
</feature>
<name>A0A5E6MB82_9BACT</name>
<reference evidence="3 4" key="1">
    <citation type="submission" date="2019-09" db="EMBL/GenBank/DDBJ databases">
        <authorList>
            <person name="Cremers G."/>
        </authorList>
    </citation>
    <scope>NUCLEOTIDE SEQUENCE [LARGE SCALE GENOMIC DNA]</scope>
    <source>
        <strain evidence="3">4A</strain>
    </source>
</reference>
<keyword evidence="2" id="KW-0732">Signal</keyword>
<evidence type="ECO:0000313" key="3">
    <source>
        <dbReference type="EMBL" id="VVM06230.1"/>
    </source>
</evidence>
<keyword evidence="4" id="KW-1185">Reference proteome</keyword>
<feature type="region of interest" description="Disordered" evidence="1">
    <location>
        <begin position="62"/>
        <end position="81"/>
    </location>
</feature>
<dbReference type="Proteomes" id="UP000334923">
    <property type="component" value="Unassembled WGS sequence"/>
</dbReference>
<dbReference type="AlphaFoldDB" id="A0A5E6MB82"/>